<gene>
    <name evidence="1" type="ORF">VW23_016760</name>
</gene>
<comment type="caution">
    <text evidence="1">The sequence shown here is derived from an EMBL/GenBank/DDBJ whole genome shotgun (WGS) entry which is preliminary data.</text>
</comment>
<sequence>MPFEVKACSIDEMQRHPTFADRTQAKVKVLLREVRSLETFDHNLTLRVWANTNDKMSPSEIKTALLVKAAAILKRTVSVAEIEIGGDGAVTRPTVSG</sequence>
<dbReference type="OrthoDB" id="7949457at2"/>
<name>A0A1E5XRY8_9HYPH</name>
<proteinExistence type="predicted"/>
<keyword evidence="2" id="KW-1185">Reference proteome</keyword>
<dbReference type="RefSeq" id="WP_069909477.1">
    <property type="nucleotide sequence ID" value="NZ_LAJE02000161.1"/>
</dbReference>
<dbReference type="EMBL" id="LAJE02000161">
    <property type="protein sequence ID" value="OEO31335.1"/>
    <property type="molecule type" value="Genomic_DNA"/>
</dbReference>
<organism evidence="1 2">
    <name type="scientific">Devosia insulae DS-56</name>
    <dbReference type="NCBI Taxonomy" id="1116389"/>
    <lineage>
        <taxon>Bacteria</taxon>
        <taxon>Pseudomonadati</taxon>
        <taxon>Pseudomonadota</taxon>
        <taxon>Alphaproteobacteria</taxon>
        <taxon>Hyphomicrobiales</taxon>
        <taxon>Devosiaceae</taxon>
        <taxon>Devosia</taxon>
    </lineage>
</organism>
<protein>
    <submittedName>
        <fullName evidence="1">Uncharacterized protein</fullName>
    </submittedName>
</protein>
<accession>A0A1E5XRY8</accession>
<evidence type="ECO:0000313" key="1">
    <source>
        <dbReference type="EMBL" id="OEO31335.1"/>
    </source>
</evidence>
<dbReference type="AlphaFoldDB" id="A0A1E5XRY8"/>
<dbReference type="Proteomes" id="UP000095463">
    <property type="component" value="Unassembled WGS sequence"/>
</dbReference>
<reference evidence="1 2" key="1">
    <citation type="journal article" date="2015" name="Genome Announc.">
        <title>Genome Assemblies of Three Soil-Associated Devosia species: D. insulae, D. limi, and D. soli.</title>
        <authorList>
            <person name="Hassan Y.I."/>
            <person name="Lepp D."/>
            <person name="Zhou T."/>
        </authorList>
    </citation>
    <scope>NUCLEOTIDE SEQUENCE [LARGE SCALE GENOMIC DNA]</scope>
    <source>
        <strain evidence="1 2">DS-56</strain>
    </source>
</reference>
<evidence type="ECO:0000313" key="2">
    <source>
        <dbReference type="Proteomes" id="UP000095463"/>
    </source>
</evidence>